<feature type="domain" description="Dihydroorotate dehydrogenase catalytic" evidence="4">
    <location>
        <begin position="40"/>
        <end position="351"/>
    </location>
</feature>
<dbReference type="GO" id="GO:0006210">
    <property type="term" value="P:thymine catabolic process"/>
    <property type="evidence" value="ECO:0007669"/>
    <property type="project" value="TreeGrafter"/>
</dbReference>
<comment type="caution">
    <text evidence="5">The sequence shown here is derived from an EMBL/GenBank/DDBJ whole genome shotgun (WGS) entry which is preliminary data.</text>
</comment>
<dbReference type="EMBL" id="JAMFTS010000002">
    <property type="protein sequence ID" value="KAJ4792941.1"/>
    <property type="molecule type" value="Genomic_DNA"/>
</dbReference>
<dbReference type="EC" id="1.3.1.2" evidence="2"/>
<gene>
    <name evidence="5" type="ORF">LUZ62_044187</name>
</gene>
<evidence type="ECO:0000313" key="5">
    <source>
        <dbReference type="EMBL" id="KAJ4792941.1"/>
    </source>
</evidence>
<evidence type="ECO:0000259" key="4">
    <source>
        <dbReference type="Pfam" id="PF01180"/>
    </source>
</evidence>
<organism evidence="5 6">
    <name type="scientific">Rhynchospora pubera</name>
    <dbReference type="NCBI Taxonomy" id="906938"/>
    <lineage>
        <taxon>Eukaryota</taxon>
        <taxon>Viridiplantae</taxon>
        <taxon>Streptophyta</taxon>
        <taxon>Embryophyta</taxon>
        <taxon>Tracheophyta</taxon>
        <taxon>Spermatophyta</taxon>
        <taxon>Magnoliopsida</taxon>
        <taxon>Liliopsida</taxon>
        <taxon>Poales</taxon>
        <taxon>Cyperaceae</taxon>
        <taxon>Cyperoideae</taxon>
        <taxon>Rhynchosporeae</taxon>
        <taxon>Rhynchospora</taxon>
    </lineage>
</organism>
<reference evidence="5" key="1">
    <citation type="submission" date="2022-08" db="EMBL/GenBank/DDBJ databases">
        <authorList>
            <person name="Marques A."/>
        </authorList>
    </citation>
    <scope>NUCLEOTIDE SEQUENCE</scope>
    <source>
        <strain evidence="5">RhyPub2mFocal</strain>
        <tissue evidence="5">Leaves</tissue>
    </source>
</reference>
<dbReference type="GO" id="GO:0005737">
    <property type="term" value="C:cytoplasm"/>
    <property type="evidence" value="ECO:0007669"/>
    <property type="project" value="InterPro"/>
</dbReference>
<dbReference type="InterPro" id="IPR005720">
    <property type="entry name" value="Dihydroorotate_DH_cat"/>
</dbReference>
<dbReference type="InterPro" id="IPR013785">
    <property type="entry name" value="Aldolase_TIM"/>
</dbReference>
<name>A0AAV8FQ38_9POAL</name>
<keyword evidence="6" id="KW-1185">Reference proteome</keyword>
<evidence type="ECO:0000256" key="1">
    <source>
        <dbReference type="ARBA" id="ARBA00004668"/>
    </source>
</evidence>
<comment type="pathway">
    <text evidence="1">Amino-acid biosynthesis; beta-alanine biosynthesis.</text>
</comment>
<dbReference type="GO" id="GO:0017113">
    <property type="term" value="F:dihydropyrimidine dehydrogenase (NADP+) activity"/>
    <property type="evidence" value="ECO:0007669"/>
    <property type="project" value="UniProtKB-EC"/>
</dbReference>
<sequence>MDSLLLGGSVFEVARPRLAGFRRRRSAALRVAAQAGEPDLSVKVNGLEMPNPFVIGSGPPGTNYTVMKRAFDEGWGAVIAKTVSLDAAKVINVTPRYARLRAAGSNGSAKGPIIGWENIELISDRPFETMLNDFKRLKEEFPDRILIASIMEEYNKAAWQELIERVEETGVDAFEINFSCPHGMPERKMGAAVGQDCDLLEEICGWINEKATIPVWAKMTPNITDITQPARVALKSGCEGVAAINTIMSVMGINLDTLRPEPCVEGYSTPGGYSARAVHPIALGKVMQIARMMKEEFNDGQSLSGIGGVETGNDAAEFLLLGANTVQVCTGVMMHGYPLVKKLCEELKDFMRKHNFSSIEDFRGASLPYFTTHTDLVKRQQEAIKQRKAIRKGLQSDKDWTGDGFVKESESMVSN</sequence>
<accession>A0AAV8FQ38</accession>
<evidence type="ECO:0000256" key="3">
    <source>
        <dbReference type="ARBA" id="ARBA00023002"/>
    </source>
</evidence>
<dbReference type="PANTHER" id="PTHR43073:SF2">
    <property type="entry name" value="DIHYDROPYRIMIDINE DEHYDROGENASE [NADP(+)]"/>
    <property type="match status" value="1"/>
</dbReference>
<dbReference type="CDD" id="cd02940">
    <property type="entry name" value="DHPD_FMN"/>
    <property type="match status" value="1"/>
</dbReference>
<dbReference type="SUPFAM" id="SSF51395">
    <property type="entry name" value="FMN-linked oxidoreductases"/>
    <property type="match status" value="1"/>
</dbReference>
<keyword evidence="3" id="KW-0560">Oxidoreductase</keyword>
<dbReference type="GO" id="GO:0002058">
    <property type="term" value="F:uracil binding"/>
    <property type="evidence" value="ECO:0007669"/>
    <property type="project" value="TreeGrafter"/>
</dbReference>
<evidence type="ECO:0000256" key="2">
    <source>
        <dbReference type="ARBA" id="ARBA00013004"/>
    </source>
</evidence>
<dbReference type="GO" id="GO:0006212">
    <property type="term" value="P:uracil catabolic process"/>
    <property type="evidence" value="ECO:0007669"/>
    <property type="project" value="TreeGrafter"/>
</dbReference>
<protein>
    <recommendedName>
        <fullName evidence="2">dihydropyrimidine dehydrogenase (NADP(+))</fullName>
        <ecNumber evidence="2">1.3.1.2</ecNumber>
    </recommendedName>
</protein>
<dbReference type="PANTHER" id="PTHR43073">
    <property type="entry name" value="DIHYDROPYRIMIDINE DEHYDROGENASE [NADP(+)]"/>
    <property type="match status" value="1"/>
</dbReference>
<dbReference type="Proteomes" id="UP001140206">
    <property type="component" value="Chromosome 2"/>
</dbReference>
<dbReference type="Gene3D" id="3.20.20.70">
    <property type="entry name" value="Aldolase class I"/>
    <property type="match status" value="1"/>
</dbReference>
<dbReference type="AlphaFoldDB" id="A0AAV8FQ38"/>
<proteinExistence type="predicted"/>
<evidence type="ECO:0000313" key="6">
    <source>
        <dbReference type="Proteomes" id="UP001140206"/>
    </source>
</evidence>
<dbReference type="NCBIfam" id="NF006183">
    <property type="entry name" value="PRK08318.1"/>
    <property type="match status" value="1"/>
</dbReference>
<dbReference type="GO" id="GO:0050661">
    <property type="term" value="F:NADP binding"/>
    <property type="evidence" value="ECO:0007669"/>
    <property type="project" value="TreeGrafter"/>
</dbReference>
<dbReference type="FunFam" id="3.20.20.70:FF:000121">
    <property type="entry name" value="Dihydropyrimidine dehydrogenase (NADP(+)), chloroplastic"/>
    <property type="match status" value="1"/>
</dbReference>
<dbReference type="Pfam" id="PF01180">
    <property type="entry name" value="DHO_dh"/>
    <property type="match status" value="1"/>
</dbReference>